<dbReference type="PANTHER" id="PTHR21503:SF8">
    <property type="entry name" value="F-BOX ASSOCIATED DOMAIN-CONTAINING PROTEIN-RELATED"/>
    <property type="match status" value="1"/>
</dbReference>
<reference evidence="2" key="1">
    <citation type="submission" date="2007-07" db="EMBL/GenBank/DDBJ databases">
        <title>PCAP assembly of the Caenorhabditis remanei genome.</title>
        <authorList>
            <consortium name="The Caenorhabditis remanei Sequencing Consortium"/>
            <person name="Wilson R.K."/>
        </authorList>
    </citation>
    <scope>NUCLEOTIDE SEQUENCE [LARGE SCALE GENOMIC DNA]</scope>
    <source>
        <strain evidence="2">PB4641</strain>
    </source>
</reference>
<gene>
    <name evidence="2" type="ORF">CRE_04191</name>
</gene>
<dbReference type="OMA" id="LERAFIP"/>
<dbReference type="AlphaFoldDB" id="E3MYX8"/>
<evidence type="ECO:0000259" key="1">
    <source>
        <dbReference type="PROSITE" id="PS50181"/>
    </source>
</evidence>
<dbReference type="OrthoDB" id="5910541at2759"/>
<dbReference type="InParanoid" id="E3MYX8"/>
<protein>
    <recommendedName>
        <fullName evidence="1">F-box domain-containing protein</fullName>
    </recommendedName>
</protein>
<dbReference type="PROSITE" id="PS50181">
    <property type="entry name" value="FBOX"/>
    <property type="match status" value="1"/>
</dbReference>
<dbReference type="FunCoup" id="E3MYX8">
    <property type="interactions" value="549"/>
</dbReference>
<dbReference type="Pfam" id="PF00646">
    <property type="entry name" value="F-box"/>
    <property type="match status" value="1"/>
</dbReference>
<keyword evidence="3" id="KW-1185">Reference proteome</keyword>
<evidence type="ECO:0000313" key="2">
    <source>
        <dbReference type="EMBL" id="EFP12266.1"/>
    </source>
</evidence>
<dbReference type="Proteomes" id="UP000008281">
    <property type="component" value="Unassembled WGS sequence"/>
</dbReference>
<feature type="domain" description="F-box" evidence="1">
    <location>
        <begin position="7"/>
        <end position="56"/>
    </location>
</feature>
<accession>E3MYX8</accession>
<evidence type="ECO:0000313" key="3">
    <source>
        <dbReference type="Proteomes" id="UP000008281"/>
    </source>
</evidence>
<organism evidence="3">
    <name type="scientific">Caenorhabditis remanei</name>
    <name type="common">Caenorhabditis vulgaris</name>
    <dbReference type="NCBI Taxonomy" id="31234"/>
    <lineage>
        <taxon>Eukaryota</taxon>
        <taxon>Metazoa</taxon>
        <taxon>Ecdysozoa</taxon>
        <taxon>Nematoda</taxon>
        <taxon>Chromadorea</taxon>
        <taxon>Rhabditida</taxon>
        <taxon>Rhabditina</taxon>
        <taxon>Rhabditomorpha</taxon>
        <taxon>Rhabditoidea</taxon>
        <taxon>Rhabditidae</taxon>
        <taxon>Peloderinae</taxon>
        <taxon>Caenorhabditis</taxon>
    </lineage>
</organism>
<proteinExistence type="predicted"/>
<dbReference type="EMBL" id="DS268498">
    <property type="protein sequence ID" value="EFP12266.1"/>
    <property type="molecule type" value="Genomic_DNA"/>
</dbReference>
<sequence>MSKVSKPLPLFRLPTLLLTKIIRYMNLKEIFMVSLASKKSAYIIGSLLPPNLFNLEIDFSVESKATVGAEKHWIDPLVIKRMGVYGRPVAKQFCDVCSQWAEGDSVKSLLTHLANVFNPTISIDFGKICHQEFVMEVMNLVKQLNLVKKSIYVSCAALSPENYKYILDECKTIFQLSLFCEISSDFEYRAGPDFRMVYLYVSDGHWVHLEDFTNCNRAIVHNHHHHQQPKYANPEVLRAFIRKWIESECRLQHLEVYGGFILFPFREVLSGLEYRSVLVPSLQYS</sequence>
<name>E3MYX8_CAERE</name>
<dbReference type="InterPro" id="IPR001810">
    <property type="entry name" value="F-box_dom"/>
</dbReference>
<dbReference type="HOGENOM" id="CLU_875053_0_0_1"/>
<dbReference type="PANTHER" id="PTHR21503">
    <property type="entry name" value="F-BOX-CONTAINING HYPOTHETICAL PROTEIN C.ELEGANS"/>
    <property type="match status" value="1"/>
</dbReference>